<name>A0A062V499_9EURY</name>
<comment type="caution">
    <text evidence="1">The sequence shown here is derived from an EMBL/GenBank/DDBJ whole genome shotgun (WGS) entry which is preliminary data.</text>
</comment>
<dbReference type="InterPro" id="IPR029044">
    <property type="entry name" value="Nucleotide-diphossugar_trans"/>
</dbReference>
<dbReference type="EMBL" id="JMIY01000003">
    <property type="protein sequence ID" value="KCZ72172.1"/>
    <property type="molecule type" value="Genomic_DNA"/>
</dbReference>
<evidence type="ECO:0000313" key="2">
    <source>
        <dbReference type="Proteomes" id="UP000027153"/>
    </source>
</evidence>
<evidence type="ECO:0000313" key="1">
    <source>
        <dbReference type="EMBL" id="KCZ72172.1"/>
    </source>
</evidence>
<accession>A0A062V499</accession>
<sequence>MSDFQLKTTVAFIVFNRPDTTRRVFAEIAKARPRKLLIIADGPRADHPEDAEKCAAVRAIIDGVDWDCEVLKNYSNSISATFESILPEC</sequence>
<organism evidence="1 2">
    <name type="scientific">Candidatus Methanoperedens nitratireducens</name>
    <dbReference type="NCBI Taxonomy" id="1392998"/>
    <lineage>
        <taxon>Archaea</taxon>
        <taxon>Methanobacteriati</taxon>
        <taxon>Methanobacteriota</taxon>
        <taxon>Stenosarchaea group</taxon>
        <taxon>Methanomicrobia</taxon>
        <taxon>Methanosarcinales</taxon>
        <taxon>ANME-2 cluster</taxon>
        <taxon>Candidatus Methanoperedentaceae</taxon>
        <taxon>Candidatus Methanoperedens</taxon>
    </lineage>
</organism>
<dbReference type="AlphaFoldDB" id="A0A062V499"/>
<dbReference type="Gene3D" id="3.90.550.10">
    <property type="entry name" value="Spore Coat Polysaccharide Biosynthesis Protein SpsA, Chain A"/>
    <property type="match status" value="1"/>
</dbReference>
<dbReference type="SUPFAM" id="SSF53448">
    <property type="entry name" value="Nucleotide-diphospho-sugar transferases"/>
    <property type="match status" value="1"/>
</dbReference>
<reference evidence="1 2" key="1">
    <citation type="journal article" date="2013" name="Nature">
        <title>Anaerobic oxidation of methane coupled to nitrate reduction in a novel archaeal lineage.</title>
        <authorList>
            <person name="Haroon M.F."/>
            <person name="Hu S."/>
            <person name="Shi Y."/>
            <person name="Imelfort M."/>
            <person name="Keller J."/>
            <person name="Hugenholtz P."/>
            <person name="Yuan Z."/>
            <person name="Tyson G.W."/>
        </authorList>
    </citation>
    <scope>NUCLEOTIDE SEQUENCE [LARGE SCALE GENOMIC DNA]</scope>
    <source>
        <strain evidence="1 2">ANME-2d</strain>
    </source>
</reference>
<keyword evidence="2" id="KW-1185">Reference proteome</keyword>
<dbReference type="Proteomes" id="UP000027153">
    <property type="component" value="Unassembled WGS sequence"/>
</dbReference>
<protein>
    <submittedName>
        <fullName evidence="1">Uncharacterized protein</fullName>
    </submittedName>
</protein>
<dbReference type="OrthoDB" id="350859at2157"/>
<proteinExistence type="predicted"/>
<gene>
    <name evidence="1" type="ORF">ANME2D_01576</name>
</gene>
<dbReference type="RefSeq" id="WP_048090227.1">
    <property type="nucleotide sequence ID" value="NZ_JMIY01000003.1"/>
</dbReference>